<evidence type="ECO:0000256" key="1">
    <source>
        <dbReference type="ARBA" id="ARBA00003257"/>
    </source>
</evidence>
<evidence type="ECO:0000259" key="19">
    <source>
        <dbReference type="Pfam" id="PF00361"/>
    </source>
</evidence>
<evidence type="ECO:0000256" key="5">
    <source>
        <dbReference type="ARBA" id="ARBA00021008"/>
    </source>
</evidence>
<feature type="transmembrane region" description="Helical" evidence="18">
    <location>
        <begin position="92"/>
        <end position="115"/>
    </location>
</feature>
<evidence type="ECO:0000256" key="16">
    <source>
        <dbReference type="ARBA" id="ARBA00023136"/>
    </source>
</evidence>
<evidence type="ECO:0000256" key="3">
    <source>
        <dbReference type="ARBA" id="ARBA00007012"/>
    </source>
</evidence>
<keyword evidence="6" id="KW-0813">Transport</keyword>
<feature type="domain" description="NADH:quinone oxidoreductase/Mrp antiporter transmembrane" evidence="19">
    <location>
        <begin position="24"/>
        <end position="284"/>
    </location>
</feature>
<evidence type="ECO:0000256" key="10">
    <source>
        <dbReference type="ARBA" id="ARBA00022967"/>
    </source>
</evidence>
<evidence type="ECO:0000256" key="11">
    <source>
        <dbReference type="ARBA" id="ARBA00022982"/>
    </source>
</evidence>
<keyword evidence="9 18" id="KW-0999">Mitochondrion inner membrane</keyword>
<dbReference type="PANTHER" id="PTHR46552:SF1">
    <property type="entry name" value="NADH-UBIQUINONE OXIDOREDUCTASE CHAIN 2"/>
    <property type="match status" value="1"/>
</dbReference>
<comment type="function">
    <text evidence="1">Core subunit of the mitochondrial membrane respiratory chain NADH dehydrogenase (Complex I) that is believed to belong to the minimal assembly required for catalysis. Complex I functions in the transfer of electrons from NADH to the respiratory chain. The immediate electron acceptor for the enzyme is believed to be ubiquinone.</text>
</comment>
<name>A0A7D6FJ60_9INSE</name>
<evidence type="ECO:0000256" key="7">
    <source>
        <dbReference type="ARBA" id="ARBA00022660"/>
    </source>
</evidence>
<keyword evidence="14 18" id="KW-0830">Ubiquinone</keyword>
<dbReference type="AlphaFoldDB" id="A0A7D6FJ60"/>
<evidence type="ECO:0000256" key="12">
    <source>
        <dbReference type="ARBA" id="ARBA00022989"/>
    </source>
</evidence>
<evidence type="ECO:0000256" key="4">
    <source>
        <dbReference type="ARBA" id="ARBA00012944"/>
    </source>
</evidence>
<dbReference type="CTD" id="4536"/>
<dbReference type="PRINTS" id="PR01436">
    <property type="entry name" value="NADHDHGNASE2"/>
</dbReference>
<evidence type="ECO:0000256" key="2">
    <source>
        <dbReference type="ARBA" id="ARBA00004448"/>
    </source>
</evidence>
<comment type="similarity">
    <text evidence="3 18">Belongs to the complex I subunit 2 family.</text>
</comment>
<keyword evidence="8 18" id="KW-0812">Transmembrane</keyword>
<accession>A0A7D6FJ60</accession>
<reference evidence="20" key="1">
    <citation type="journal article" date="2020" name="PeerJ">
        <title>Six complete mitochondrial genomes of mayflies from three genera of Ephemerellidae (Insecta: Ephemeroptera) with inversion and translocation of trnI rearrangement and their phylogenetic relationships.</title>
        <authorList>
            <person name="Xu X.D."/>
            <person name="Jia Y.Y."/>
            <person name="Cao S.S."/>
            <person name="Zhang Z.Y."/>
            <person name="Storey K.B."/>
            <person name="Yu D.N."/>
            <person name="Zhang J.Y."/>
        </authorList>
    </citation>
    <scope>NUCLEOTIDE SEQUENCE</scope>
</reference>
<dbReference type="RefSeq" id="YP_009918080.1">
    <property type="nucleotide sequence ID" value="NC_050281.1"/>
</dbReference>
<feature type="transmembrane region" description="Helical" evidence="18">
    <location>
        <begin position="240"/>
        <end position="260"/>
    </location>
</feature>
<dbReference type="EC" id="7.1.1.2" evidence="4 18"/>
<feature type="transmembrane region" description="Helical" evidence="18">
    <location>
        <begin position="7"/>
        <end position="28"/>
    </location>
</feature>
<dbReference type="InterPro" id="IPR050175">
    <property type="entry name" value="Complex_I_Subunit_2"/>
</dbReference>
<feature type="transmembrane region" description="Helical" evidence="18">
    <location>
        <begin position="272"/>
        <end position="292"/>
    </location>
</feature>
<keyword evidence="16 18" id="KW-0472">Membrane</keyword>
<dbReference type="InterPro" id="IPR003917">
    <property type="entry name" value="NADH_UbQ_OxRdtase_chain2"/>
</dbReference>
<dbReference type="InterPro" id="IPR001750">
    <property type="entry name" value="ND/Mrp_TM"/>
</dbReference>
<reference evidence="20" key="2">
    <citation type="submission" date="2020-04" db="EMBL/GenBank/DDBJ databases">
        <authorList>
            <person name="Xu X."/>
        </authorList>
    </citation>
    <scope>NUCLEOTIDE SEQUENCE</scope>
</reference>
<dbReference type="Pfam" id="PF00361">
    <property type="entry name" value="Proton_antipo_M"/>
    <property type="match status" value="1"/>
</dbReference>
<keyword evidence="7 18" id="KW-0679">Respiratory chain</keyword>
<evidence type="ECO:0000256" key="15">
    <source>
        <dbReference type="ARBA" id="ARBA00023128"/>
    </source>
</evidence>
<keyword evidence="15 18" id="KW-0496">Mitochondrion</keyword>
<dbReference type="GeneID" id="58901307"/>
<evidence type="ECO:0000256" key="18">
    <source>
        <dbReference type="RuleBase" id="RU003403"/>
    </source>
</evidence>
<feature type="transmembrane region" description="Helical" evidence="18">
    <location>
        <begin position="200"/>
        <end position="220"/>
    </location>
</feature>
<dbReference type="EMBL" id="MT274129">
    <property type="protein sequence ID" value="QLP88982.1"/>
    <property type="molecule type" value="Genomic_DNA"/>
</dbReference>
<keyword evidence="13 18" id="KW-0520">NAD</keyword>
<protein>
    <recommendedName>
        <fullName evidence="5 18">NADH-ubiquinone oxidoreductase chain 2</fullName>
        <ecNumber evidence="4 18">7.1.1.2</ecNumber>
    </recommendedName>
</protein>
<feature type="transmembrane region" description="Helical" evidence="18">
    <location>
        <begin position="176"/>
        <end position="194"/>
    </location>
</feature>
<dbReference type="PANTHER" id="PTHR46552">
    <property type="entry name" value="NADH-UBIQUINONE OXIDOREDUCTASE CHAIN 2"/>
    <property type="match status" value="1"/>
</dbReference>
<keyword evidence="11 18" id="KW-0249">Electron transport</keyword>
<keyword evidence="12 18" id="KW-1133">Transmembrane helix</keyword>
<evidence type="ECO:0000256" key="13">
    <source>
        <dbReference type="ARBA" id="ARBA00023027"/>
    </source>
</evidence>
<geneLocation type="mitochondrion" evidence="20"/>
<feature type="transmembrane region" description="Helical" evidence="18">
    <location>
        <begin position="59"/>
        <end position="80"/>
    </location>
</feature>
<feature type="transmembrane region" description="Helical" evidence="18">
    <location>
        <begin position="141"/>
        <end position="164"/>
    </location>
</feature>
<dbReference type="GO" id="GO:0008137">
    <property type="term" value="F:NADH dehydrogenase (ubiquinone) activity"/>
    <property type="evidence" value="ECO:0007669"/>
    <property type="project" value="UniProtKB-EC"/>
</dbReference>
<evidence type="ECO:0000256" key="8">
    <source>
        <dbReference type="ARBA" id="ARBA00022692"/>
    </source>
</evidence>
<proteinExistence type="inferred from homology"/>
<evidence type="ECO:0000256" key="6">
    <source>
        <dbReference type="ARBA" id="ARBA00022448"/>
    </source>
</evidence>
<comment type="function">
    <text evidence="18">Core subunit of the mitochondrial membrane respiratory chain NADH dehydrogenase (Complex I) which catalyzes electron transfer from NADH through the respiratory chain, using ubiquinone as an electron acceptor. Essential for the catalytic activity and assembly of complex I.</text>
</comment>
<feature type="transmembrane region" description="Helical" evidence="18">
    <location>
        <begin position="313"/>
        <end position="339"/>
    </location>
</feature>
<evidence type="ECO:0000256" key="17">
    <source>
        <dbReference type="ARBA" id="ARBA00049551"/>
    </source>
</evidence>
<comment type="subcellular location">
    <subcellularLocation>
        <location evidence="2 18">Mitochondrion inner membrane</location>
        <topology evidence="2 18">Multi-pass membrane protein</topology>
    </subcellularLocation>
</comment>
<organism evidence="20">
    <name type="scientific">Serratella sp. Yunnan-2018</name>
    <dbReference type="NCBI Taxonomy" id="2748058"/>
    <lineage>
        <taxon>Eukaryota</taxon>
        <taxon>Metazoa</taxon>
        <taxon>Ecdysozoa</taxon>
        <taxon>Arthropoda</taxon>
        <taxon>Hexapoda</taxon>
        <taxon>Insecta</taxon>
        <taxon>Pterygota</taxon>
        <taxon>Palaeoptera</taxon>
        <taxon>Ephemeroptera</taxon>
        <taxon>Pannota</taxon>
        <taxon>Ephemerellidae</taxon>
        <taxon>Serratella</taxon>
    </lineage>
</organism>
<gene>
    <name evidence="20" type="primary">ND2</name>
</gene>
<comment type="catalytic activity">
    <reaction evidence="17 18">
        <text>a ubiquinone + NADH + 5 H(+)(in) = a ubiquinol + NAD(+) + 4 H(+)(out)</text>
        <dbReference type="Rhea" id="RHEA:29091"/>
        <dbReference type="Rhea" id="RHEA-COMP:9565"/>
        <dbReference type="Rhea" id="RHEA-COMP:9566"/>
        <dbReference type="ChEBI" id="CHEBI:15378"/>
        <dbReference type="ChEBI" id="CHEBI:16389"/>
        <dbReference type="ChEBI" id="CHEBI:17976"/>
        <dbReference type="ChEBI" id="CHEBI:57540"/>
        <dbReference type="ChEBI" id="CHEBI:57945"/>
        <dbReference type="EC" id="7.1.1.2"/>
    </reaction>
</comment>
<evidence type="ECO:0000313" key="20">
    <source>
        <dbReference type="EMBL" id="QLP88982.1"/>
    </source>
</evidence>
<sequence length="340" mass="38635">MFYYPTQILFIITLILGTLITISSNSWFGAWMGLELNLLSFIPLLSNNDMLSSEAALKYFLTQALASVLLFFSMIMYLSNFKMGLGSSLSEMLILSMFSSALFLKLGAAPFHFWFPGVMEGISWLNGLILMTWQKLGPTVLLSYVISMNNFVFCVAVMSVIVGALGGINQTSLRKIMAYSSINHLGWITCGLLLSNSYWLSYFLFYCFLSFTIIYMFYALQLTQLNQVFSLSDHNNFNKIFLFCNFLSLGGLPPFVGFLPKWLIIQGLISSNLIFLSFLCVSFTLIVLFYYLRVFFPSILIITSMPKWQIRNGAWTWGMSLLSSLSLLGLPLFPMIYFIF</sequence>
<evidence type="ECO:0000256" key="14">
    <source>
        <dbReference type="ARBA" id="ARBA00023075"/>
    </source>
</evidence>
<keyword evidence="10 18" id="KW-1278">Translocase</keyword>
<evidence type="ECO:0000256" key="9">
    <source>
        <dbReference type="ARBA" id="ARBA00022792"/>
    </source>
</evidence>
<dbReference type="GO" id="GO:0005743">
    <property type="term" value="C:mitochondrial inner membrane"/>
    <property type="evidence" value="ECO:0007669"/>
    <property type="project" value="UniProtKB-SubCell"/>
</dbReference>
<dbReference type="GO" id="GO:0006120">
    <property type="term" value="P:mitochondrial electron transport, NADH to ubiquinone"/>
    <property type="evidence" value="ECO:0007669"/>
    <property type="project" value="InterPro"/>
</dbReference>